<reference evidence="6 7" key="1">
    <citation type="journal article" date="2011" name="Genome Res.">
        <title>Phylogeny-wide analysis of social amoeba genomes highlights ancient origins for complex intercellular communication.</title>
        <authorList>
            <person name="Heidel A.J."/>
            <person name="Lawal H.M."/>
            <person name="Felder M."/>
            <person name="Schilde C."/>
            <person name="Helps N.R."/>
            <person name="Tunggal B."/>
            <person name="Rivero F."/>
            <person name="John U."/>
            <person name="Schleicher M."/>
            <person name="Eichinger L."/>
            <person name="Platzer M."/>
            <person name="Noegel A.A."/>
            <person name="Schaap P."/>
            <person name="Gloeckner G."/>
        </authorList>
    </citation>
    <scope>NUCLEOTIDE SEQUENCE [LARGE SCALE GENOMIC DNA]</scope>
    <source>
        <strain evidence="7">ATCC 26659 / Pp 5 / PN500</strain>
    </source>
</reference>
<organism evidence="6 7">
    <name type="scientific">Heterostelium pallidum (strain ATCC 26659 / Pp 5 / PN500)</name>
    <name type="common">Cellular slime mold</name>
    <name type="synonym">Polysphondylium pallidum</name>
    <dbReference type="NCBI Taxonomy" id="670386"/>
    <lineage>
        <taxon>Eukaryota</taxon>
        <taxon>Amoebozoa</taxon>
        <taxon>Evosea</taxon>
        <taxon>Eumycetozoa</taxon>
        <taxon>Dictyostelia</taxon>
        <taxon>Acytosteliales</taxon>
        <taxon>Acytosteliaceae</taxon>
        <taxon>Heterostelium</taxon>
    </lineage>
</organism>
<feature type="region of interest" description="Disordered" evidence="4">
    <location>
        <begin position="367"/>
        <end position="409"/>
    </location>
</feature>
<evidence type="ECO:0000313" key="7">
    <source>
        <dbReference type="Proteomes" id="UP000001396"/>
    </source>
</evidence>
<name>D3BNJ3_HETP5</name>
<dbReference type="GeneID" id="31365171"/>
<comment type="caution">
    <text evidence="6">The sequence shown here is derived from an EMBL/GenBank/DDBJ whole genome shotgun (WGS) entry which is preliminary data.</text>
</comment>
<feature type="compositionally biased region" description="Basic and acidic residues" evidence="4">
    <location>
        <begin position="369"/>
        <end position="378"/>
    </location>
</feature>
<dbReference type="InParanoid" id="D3BNJ3"/>
<dbReference type="Pfam" id="PF00849">
    <property type="entry name" value="PseudoU_synth_2"/>
    <property type="match status" value="1"/>
</dbReference>
<dbReference type="Gene3D" id="3.30.70.1560">
    <property type="entry name" value="Alpha-L RNA-binding motif"/>
    <property type="match status" value="1"/>
</dbReference>
<dbReference type="InterPro" id="IPR042092">
    <property type="entry name" value="PsdUridine_s_RsuA/RluB/E/F_cat"/>
</dbReference>
<comment type="similarity">
    <text evidence="1">Belongs to the polypeptide deformylase family.</text>
</comment>
<dbReference type="InterPro" id="IPR000748">
    <property type="entry name" value="PsdUridine_synth_RsuA/RluB/E/F"/>
</dbReference>
<dbReference type="PANTHER" id="PTHR47683">
    <property type="entry name" value="PSEUDOURIDINE SYNTHASE FAMILY PROTEIN-RELATED"/>
    <property type="match status" value="1"/>
</dbReference>
<gene>
    <name evidence="6" type="ORF">PPL_09696</name>
</gene>
<protein>
    <recommendedName>
        <fullName evidence="2">peptide deformylase</fullName>
        <ecNumber evidence="2">3.5.1.88</ecNumber>
    </recommendedName>
</protein>
<evidence type="ECO:0000256" key="1">
    <source>
        <dbReference type="ARBA" id="ARBA00010759"/>
    </source>
</evidence>
<dbReference type="GO" id="GO:0042586">
    <property type="term" value="F:peptide deformylase activity"/>
    <property type="evidence" value="ECO:0007669"/>
    <property type="project" value="UniProtKB-EC"/>
</dbReference>
<proteinExistence type="inferred from homology"/>
<evidence type="ECO:0000256" key="4">
    <source>
        <dbReference type="SAM" id="MobiDB-lite"/>
    </source>
</evidence>
<dbReference type="Gene3D" id="3.30.70.580">
    <property type="entry name" value="Pseudouridine synthase I, catalytic domain, N-terminal subdomain"/>
    <property type="match status" value="1"/>
</dbReference>
<dbReference type="Gene3D" id="3.10.290.10">
    <property type="entry name" value="RNA-binding S4 domain"/>
    <property type="match status" value="1"/>
</dbReference>
<feature type="compositionally biased region" description="Basic and acidic residues" evidence="4">
    <location>
        <begin position="593"/>
        <end position="607"/>
    </location>
</feature>
<keyword evidence="3" id="KW-0413">Isomerase</keyword>
<sequence>MSSAAAVNTSKNILKLGNNLLKQQAQKWTKEEIAETGRIEKVLDMMVREMRSNNGCDISGKDRSIEADGIISACLQHENDHLLGRVFIERLKNGVNDLVHVDEMKHEDFNEIFTLSGLCSRSKALSYIGINRVTVLGQKVSPKTKVNVEDVRIMGKKLENTNPYILYYYYYSKRLTIAVHKPNGYICSNAREGDHKIIYDLLPPEFAKRLPTLSVAGRLDKWVTGLVLMSQDGKIVERIITPKDDSFGKIYDVVCKAPFKGNEAEAFESGTMMLRSEEEPCKAAKFEVLDNDRNLARLTLYEGRYHQVRRMMAALDNKAMEIHRIKVGPIDLGDLPAGKWRYLTEEEMEKIKAIQVTKSALTKKKYNKKKLDNSRADAGEDDIDEDDEGMDDIDEDEEDEGDDDDFNEDDFMDELEKEDLEKQRKSKSKEVYDAEYNRKLQTLIRDEKIQSGLIGVSAEEEEQSPAVVPEGVDPRDLITNEEVQEQLRKAILAKRSNVRFNKRGEVMGMFEREEDEITETDASRLIEEDSEYQEFLKEDDQDDQDDQFFDGFSKKDGEDMEDDDDNLLSGLNTRDRTMYKNSLPSSKKKSNKKNFEKEINKKQLRDKLKSRRNK</sequence>
<feature type="region of interest" description="Disordered" evidence="4">
    <location>
        <begin position="531"/>
        <end position="614"/>
    </location>
</feature>
<dbReference type="EC" id="3.5.1.88" evidence="2"/>
<dbReference type="AlphaFoldDB" id="D3BNJ3"/>
<dbReference type="GO" id="GO:0001522">
    <property type="term" value="P:pseudouridine synthesis"/>
    <property type="evidence" value="ECO:0007669"/>
    <property type="project" value="InterPro"/>
</dbReference>
<dbReference type="SUPFAM" id="SSF56420">
    <property type="entry name" value="Peptide deformylase"/>
    <property type="match status" value="1"/>
</dbReference>
<dbReference type="STRING" id="670386.D3BNJ3"/>
<dbReference type="GO" id="GO:0003723">
    <property type="term" value="F:RNA binding"/>
    <property type="evidence" value="ECO:0007669"/>
    <property type="project" value="InterPro"/>
</dbReference>
<dbReference type="InterPro" id="IPR036986">
    <property type="entry name" value="S4_RNA-bd_sf"/>
</dbReference>
<evidence type="ECO:0000313" key="6">
    <source>
        <dbReference type="EMBL" id="EFA76944.1"/>
    </source>
</evidence>
<dbReference type="InterPro" id="IPR050343">
    <property type="entry name" value="RsuA_PseudoU_synthase"/>
</dbReference>
<evidence type="ECO:0000256" key="2">
    <source>
        <dbReference type="ARBA" id="ARBA00012175"/>
    </source>
</evidence>
<feature type="domain" description="Pseudouridine synthase RsuA/RluA-like" evidence="5">
    <location>
        <begin position="177"/>
        <end position="314"/>
    </location>
</feature>
<dbReference type="InterPro" id="IPR006145">
    <property type="entry name" value="PsdUridine_synth_RsuA/RluA"/>
</dbReference>
<feature type="compositionally biased region" description="Acidic residues" evidence="4">
    <location>
        <begin position="379"/>
        <end position="409"/>
    </location>
</feature>
<dbReference type="EMBL" id="ADBJ01000044">
    <property type="protein sequence ID" value="EFA76944.1"/>
    <property type="molecule type" value="Genomic_DNA"/>
</dbReference>
<dbReference type="InterPro" id="IPR020103">
    <property type="entry name" value="PsdUridine_synth_cat_dom_sf"/>
</dbReference>
<evidence type="ECO:0000259" key="5">
    <source>
        <dbReference type="Pfam" id="PF00849"/>
    </source>
</evidence>
<evidence type="ECO:0000256" key="3">
    <source>
        <dbReference type="ARBA" id="ARBA00023235"/>
    </source>
</evidence>
<dbReference type="InterPro" id="IPR023635">
    <property type="entry name" value="Peptide_deformylase"/>
</dbReference>
<dbReference type="Pfam" id="PF01327">
    <property type="entry name" value="Pep_deformylase"/>
    <property type="match status" value="1"/>
</dbReference>
<dbReference type="InterPro" id="IPR036821">
    <property type="entry name" value="Peptide_deformylase_sf"/>
</dbReference>
<dbReference type="InterPro" id="IPR020094">
    <property type="entry name" value="TruA/RsuA/RluB/E/F_N"/>
</dbReference>
<keyword evidence="7" id="KW-1185">Reference proteome</keyword>
<feature type="compositionally biased region" description="Acidic residues" evidence="4">
    <location>
        <begin position="531"/>
        <end position="548"/>
    </location>
</feature>
<dbReference type="PANTHER" id="PTHR47683:SF2">
    <property type="entry name" value="RNA-BINDING S4 DOMAIN-CONTAINING PROTEIN"/>
    <property type="match status" value="1"/>
</dbReference>
<dbReference type="SUPFAM" id="SSF55120">
    <property type="entry name" value="Pseudouridine synthase"/>
    <property type="match status" value="1"/>
</dbReference>
<dbReference type="Gene3D" id="3.90.45.10">
    <property type="entry name" value="Peptide deformylase"/>
    <property type="match status" value="1"/>
</dbReference>
<dbReference type="NCBIfam" id="TIGR00093">
    <property type="entry name" value="pseudouridine synthase"/>
    <property type="match status" value="1"/>
</dbReference>
<dbReference type="FunCoup" id="D3BNJ3">
    <property type="interactions" value="9"/>
</dbReference>
<dbReference type="GO" id="GO:0009982">
    <property type="term" value="F:pseudouridine synthase activity"/>
    <property type="evidence" value="ECO:0007669"/>
    <property type="project" value="InterPro"/>
</dbReference>
<dbReference type="RefSeq" id="XP_020429076.1">
    <property type="nucleotide sequence ID" value="XM_020580489.1"/>
</dbReference>
<accession>D3BNJ3</accession>
<dbReference type="Proteomes" id="UP000001396">
    <property type="component" value="Unassembled WGS sequence"/>
</dbReference>